<protein>
    <recommendedName>
        <fullName evidence="16">Phospholipid-transporting ATPase</fullName>
        <ecNumber evidence="16">7.6.2.1</ecNumber>
    </recommendedName>
</protein>
<dbReference type="InterPro" id="IPR036412">
    <property type="entry name" value="HAD-like_sf"/>
</dbReference>
<dbReference type="RefSeq" id="XP_004832108.1">
    <property type="nucleotide sequence ID" value="XM_004832051.1"/>
</dbReference>
<dbReference type="OrthoDB" id="377733at2759"/>
<dbReference type="GO" id="GO:0005524">
    <property type="term" value="F:ATP binding"/>
    <property type="evidence" value="ECO:0007669"/>
    <property type="project" value="UniProtKB-UniRule"/>
</dbReference>
<dbReference type="NCBIfam" id="TIGR01652">
    <property type="entry name" value="ATPase-Plipid"/>
    <property type="match status" value="1"/>
</dbReference>
<dbReference type="GO" id="GO:0005886">
    <property type="term" value="C:plasma membrane"/>
    <property type="evidence" value="ECO:0007669"/>
    <property type="project" value="TreeGrafter"/>
</dbReference>
<dbReference type="InterPro" id="IPR023298">
    <property type="entry name" value="ATPase_P-typ_TM_dom_sf"/>
</dbReference>
<feature type="transmembrane region" description="Helical" evidence="16">
    <location>
        <begin position="924"/>
        <end position="944"/>
    </location>
</feature>
<dbReference type="InterPro" id="IPR008250">
    <property type="entry name" value="ATPase_P-typ_transduc_dom_A_sf"/>
</dbReference>
<sequence>MFAQVYSSLSHLFFRKREEEIRNFKVNIPQNFACSNLVKTTKYTVYNFIFKNLYEQLSIPSNLYFVIIAVLQTIPQVSSTYGIPIMLLPLTFVLVCSAIKDAYEDHQRYLSDNELNNNLVQVIHIPGITTQKGISDLHKTLTRVDSLKRALNDGTLKTIYWKHLKVGEFVILQNKDFVPADLIILATSEENGLAFVDTSCLDGETTIKKKEAIHGVYQEKERNLKSAMERVKGIYGYFTCEPPNKNLLSFDGTFKYKLTDPKPADVKEHEEFNQGEYTEVQVNLSHLLLRGCRLMNTKWIIGFVVYTGHDTKIYKNIANTPHKVSNLQVKASAMTFIVWLMQIVLSVFAAVYNVYKYKSRTDEQYPYLLYTGGTSLFYVFVVSFFSWVVISANFVPISAIMTLDVIRLIQGFFIQVDTEMYYEELDMYAKARTTTLNEELGQVEYLFSDKTGTLTCNKMEFRKFAVAGHSYGKGHTDVIRFVCAKKGIELEDEVFNPHYTKESYVNLVDDALFNELKDTSHPRHPHLVDFFLHLLCNNSVVNDSNDNVKEYLASSPDELCFVHAAAFADFKLISRSLNFLTFSIFDKQYSAKILALVEFDYFRRCSSAILAFPLDPSTDVNDPDLSKFRIVLFCKGGDNVMTKKIKNISELDKITLSYCKKYCVGGLRTLLFAKRELSVQEFNEWYVKYKEASSDIMKRGELISKCIDTIEVDLELQGVTGIEDKLQDGVGETIEKLGNAGIKIWMLTGDNLDTSINIAIATNLLMLSSDRINLDSSSCPPEKLATCLKEHIKRIEEENDPTKHRCAIIDTISAEELIKDENCHDFVKLFTLCHTVICCRMTPYLKGTIVNLVKQKLKKITLAVGDGANDCNMIQTAHVGVGIKGKEGSQAFNNSDFGIGQFRFLVPLLLNHGRCCYRRISKSIAYMFYKNIILIVPLFYYGWISCFSGQKLYFSIYMALYNVFFTGMPVIILGVLDTDISKHLGYKYSHMYQLGQRNYYLNTKVFVGWILNSIFQSFIVFLIVSFGLSDMFSVAFTNGMLADVHTISVTLMSIILVIVSIKLILETWYYNVLCTISHSVAIYAYILSLCVFSQAPPYAGGVMGSAFAIFCSMRFWIVSLTSVLAAMYRDYFYKVAIYSFSPRYYQYIQRVEYLKMDEKVEFGEVKE</sequence>
<keyword evidence="6 14" id="KW-0547">Nucleotide-binding</keyword>
<feature type="transmembrane region" description="Helical" evidence="16">
    <location>
        <begin position="956"/>
        <end position="978"/>
    </location>
</feature>
<keyword evidence="7 14" id="KW-0067">ATP-binding</keyword>
<dbReference type="PRINTS" id="PR00119">
    <property type="entry name" value="CATATPASE"/>
</dbReference>
<feature type="binding site" evidence="15">
    <location>
        <position position="451"/>
    </location>
    <ligand>
        <name>Mg(2+)</name>
        <dbReference type="ChEBI" id="CHEBI:18420"/>
    </ligand>
</feature>
<keyword evidence="21" id="KW-1185">Reference proteome</keyword>
<dbReference type="Gene3D" id="2.70.150.10">
    <property type="entry name" value="Calcium-transporting ATPase, cytoplasmic transduction domain A"/>
    <property type="match status" value="1"/>
</dbReference>
<dbReference type="EMBL" id="ACOU01000004">
    <property type="protein sequence ID" value="EKX72656.1"/>
    <property type="molecule type" value="Genomic_DNA"/>
</dbReference>
<dbReference type="InterPro" id="IPR006539">
    <property type="entry name" value="P-type_ATPase_IV"/>
</dbReference>
<evidence type="ECO:0000256" key="16">
    <source>
        <dbReference type="RuleBase" id="RU362033"/>
    </source>
</evidence>
<dbReference type="STRING" id="1537102.L1LBE4"/>
<feature type="transmembrane region" description="Helical" evidence="16">
    <location>
        <begin position="1107"/>
        <end position="1128"/>
    </location>
</feature>
<keyword evidence="4 16" id="KW-0812">Transmembrane</keyword>
<proteinExistence type="inferred from homology"/>
<evidence type="ECO:0000256" key="13">
    <source>
        <dbReference type="PIRSR" id="PIRSR606539-1"/>
    </source>
</evidence>
<dbReference type="InterPro" id="IPR001757">
    <property type="entry name" value="P_typ_ATPase"/>
</dbReference>
<feature type="transmembrane region" description="Helical" evidence="16">
    <location>
        <begin position="999"/>
        <end position="1024"/>
    </location>
</feature>
<dbReference type="VEuPathDB" id="PiroplasmaDB:BEWA_012150"/>
<dbReference type="InterPro" id="IPR023214">
    <property type="entry name" value="HAD_sf"/>
</dbReference>
<dbReference type="Gene3D" id="3.40.50.1000">
    <property type="entry name" value="HAD superfamily/HAD-like"/>
    <property type="match status" value="1"/>
</dbReference>
<feature type="binding site" evidence="14">
    <location>
        <position position="869"/>
    </location>
    <ligand>
        <name>ATP</name>
        <dbReference type="ChEBI" id="CHEBI:30616"/>
    </ligand>
</feature>
<dbReference type="NCBIfam" id="TIGR01494">
    <property type="entry name" value="ATPase_P-type"/>
    <property type="match status" value="1"/>
</dbReference>
<feature type="domain" description="P-type ATPase C-terminal" evidence="19">
    <location>
        <begin position="893"/>
        <end position="1142"/>
    </location>
</feature>
<dbReference type="PANTHER" id="PTHR24092:SF150">
    <property type="entry name" value="PHOSPHOLIPID-TRANSPORTING ATPASE"/>
    <property type="match status" value="1"/>
</dbReference>
<dbReference type="FunFam" id="3.40.50.1000:FF:000014">
    <property type="entry name" value="Phospholipid-transporting ATPase"/>
    <property type="match status" value="1"/>
</dbReference>
<organism evidence="20 21">
    <name type="scientific">Theileria equi strain WA</name>
    <dbReference type="NCBI Taxonomy" id="1537102"/>
    <lineage>
        <taxon>Eukaryota</taxon>
        <taxon>Sar</taxon>
        <taxon>Alveolata</taxon>
        <taxon>Apicomplexa</taxon>
        <taxon>Aconoidasida</taxon>
        <taxon>Piroplasmida</taxon>
        <taxon>Theileriidae</taxon>
        <taxon>Theileria</taxon>
    </lineage>
</organism>
<evidence type="ECO:0000256" key="9">
    <source>
        <dbReference type="ARBA" id="ARBA00022967"/>
    </source>
</evidence>
<dbReference type="InterPro" id="IPR023299">
    <property type="entry name" value="ATPase_P-typ_cyto_dom_N"/>
</dbReference>
<evidence type="ECO:0000256" key="4">
    <source>
        <dbReference type="ARBA" id="ARBA00022692"/>
    </source>
</evidence>
<name>L1LBE4_THEEQ</name>
<comment type="caution">
    <text evidence="20">The sequence shown here is derived from an EMBL/GenBank/DDBJ whole genome shotgun (WGS) entry which is preliminary data.</text>
</comment>
<feature type="transmembrane region" description="Helical" evidence="16">
    <location>
        <begin position="1044"/>
        <end position="1065"/>
    </location>
</feature>
<evidence type="ECO:0000259" key="18">
    <source>
        <dbReference type="Pfam" id="PF16209"/>
    </source>
</evidence>
<dbReference type="InterPro" id="IPR018303">
    <property type="entry name" value="ATPase_P-typ_P_site"/>
</dbReference>
<evidence type="ECO:0000256" key="8">
    <source>
        <dbReference type="ARBA" id="ARBA00022842"/>
    </source>
</evidence>
<comment type="cofactor">
    <cofactor evidence="15">
        <name>Mg(2+)</name>
        <dbReference type="ChEBI" id="CHEBI:18420"/>
    </cofactor>
</comment>
<gene>
    <name evidence="20" type="ORF">BEWA_012150</name>
</gene>
<feature type="binding site" evidence="14">
    <location>
        <position position="599"/>
    </location>
    <ligand>
        <name>ATP</name>
        <dbReference type="ChEBI" id="CHEBI:30616"/>
    </ligand>
</feature>
<feature type="transmembrane region" description="Helical" evidence="16">
    <location>
        <begin position="1072"/>
        <end position="1095"/>
    </location>
</feature>
<evidence type="ECO:0000256" key="15">
    <source>
        <dbReference type="PIRSR" id="PIRSR606539-3"/>
    </source>
</evidence>
<dbReference type="SFLD" id="SFLDF00027">
    <property type="entry name" value="p-type_atpase"/>
    <property type="match status" value="1"/>
</dbReference>
<comment type="catalytic activity">
    <reaction evidence="12 16">
        <text>ATP + H2O + phospholipidSide 1 = ADP + phosphate + phospholipidSide 2.</text>
        <dbReference type="EC" id="7.6.2.1"/>
    </reaction>
</comment>
<dbReference type="Pfam" id="PF16212">
    <property type="entry name" value="PhoLip_ATPase_C"/>
    <property type="match status" value="1"/>
</dbReference>
<evidence type="ECO:0000313" key="21">
    <source>
        <dbReference type="Proteomes" id="UP000031512"/>
    </source>
</evidence>
<comment type="subcellular location">
    <subcellularLocation>
        <location evidence="2">Endomembrane system</location>
    </subcellularLocation>
    <subcellularLocation>
        <location evidence="1 16">Membrane</location>
        <topology evidence="1 16">Multi-pass membrane protein</topology>
    </subcellularLocation>
</comment>
<evidence type="ECO:0000256" key="12">
    <source>
        <dbReference type="ARBA" id="ARBA00034036"/>
    </source>
</evidence>
<evidence type="ECO:0000259" key="17">
    <source>
        <dbReference type="Pfam" id="PF00122"/>
    </source>
</evidence>
<dbReference type="PROSITE" id="PS00154">
    <property type="entry name" value="ATPASE_E1_E2"/>
    <property type="match status" value="1"/>
</dbReference>
<accession>L1LBE4</accession>
<evidence type="ECO:0000256" key="2">
    <source>
        <dbReference type="ARBA" id="ARBA00004308"/>
    </source>
</evidence>
<evidence type="ECO:0000256" key="5">
    <source>
        <dbReference type="ARBA" id="ARBA00022723"/>
    </source>
</evidence>
<dbReference type="GO" id="GO:0000287">
    <property type="term" value="F:magnesium ion binding"/>
    <property type="evidence" value="ECO:0007669"/>
    <property type="project" value="UniProtKB-UniRule"/>
</dbReference>
<dbReference type="InterPro" id="IPR032630">
    <property type="entry name" value="P_typ_ATPase_c"/>
</dbReference>
<dbReference type="GeneID" id="15804291"/>
<feature type="binding site" evidence="14">
    <location>
        <position position="748"/>
    </location>
    <ligand>
        <name>ATP</name>
        <dbReference type="ChEBI" id="CHEBI:30616"/>
    </ligand>
</feature>
<feature type="binding site" evidence="14">
    <location>
        <position position="450"/>
    </location>
    <ligand>
        <name>ATP</name>
        <dbReference type="ChEBI" id="CHEBI:30616"/>
    </ligand>
</feature>
<dbReference type="EC" id="7.6.2.1" evidence="16"/>
<evidence type="ECO:0000256" key="10">
    <source>
        <dbReference type="ARBA" id="ARBA00022989"/>
    </source>
</evidence>
<keyword evidence="9 16" id="KW-1278">Translocase</keyword>
<keyword evidence="5 15" id="KW-0479">Metal-binding</keyword>
<dbReference type="GO" id="GO:0045332">
    <property type="term" value="P:phospholipid translocation"/>
    <property type="evidence" value="ECO:0007669"/>
    <property type="project" value="TreeGrafter"/>
</dbReference>
<dbReference type="Proteomes" id="UP000031512">
    <property type="component" value="Unassembled WGS sequence"/>
</dbReference>
<feature type="binding site" evidence="14">
    <location>
        <position position="840"/>
    </location>
    <ligand>
        <name>ATP</name>
        <dbReference type="ChEBI" id="CHEBI:30616"/>
    </ligand>
</feature>
<feature type="transmembrane region" description="Helical" evidence="16">
    <location>
        <begin position="333"/>
        <end position="355"/>
    </location>
</feature>
<keyword evidence="10 16" id="KW-1133">Transmembrane helix</keyword>
<dbReference type="InterPro" id="IPR044492">
    <property type="entry name" value="P_typ_ATPase_HD_dom"/>
</dbReference>
<feature type="binding site" evidence="15">
    <location>
        <position position="870"/>
    </location>
    <ligand>
        <name>Mg(2+)</name>
        <dbReference type="ChEBI" id="CHEBI:18420"/>
    </ligand>
</feature>
<feature type="binding site" evidence="14">
    <location>
        <position position="558"/>
    </location>
    <ligand>
        <name>ATP</name>
        <dbReference type="ChEBI" id="CHEBI:30616"/>
    </ligand>
</feature>
<dbReference type="PANTHER" id="PTHR24092">
    <property type="entry name" value="PROBABLE PHOSPHOLIPID-TRANSPORTING ATPASE"/>
    <property type="match status" value="1"/>
</dbReference>
<evidence type="ECO:0000259" key="19">
    <source>
        <dbReference type="Pfam" id="PF16212"/>
    </source>
</evidence>
<dbReference type="InterPro" id="IPR032631">
    <property type="entry name" value="P-type_ATPase_N"/>
</dbReference>
<evidence type="ECO:0000256" key="3">
    <source>
        <dbReference type="ARBA" id="ARBA00008109"/>
    </source>
</evidence>
<dbReference type="GO" id="GO:0140326">
    <property type="term" value="F:ATPase-coupled intramembrane lipid transporter activity"/>
    <property type="evidence" value="ECO:0007669"/>
    <property type="project" value="UniProtKB-EC"/>
</dbReference>
<evidence type="ECO:0000256" key="14">
    <source>
        <dbReference type="PIRSR" id="PIRSR606539-2"/>
    </source>
</evidence>
<dbReference type="InterPro" id="IPR059000">
    <property type="entry name" value="ATPase_P-type_domA"/>
</dbReference>
<dbReference type="Pfam" id="PF00122">
    <property type="entry name" value="E1-E2_ATPase"/>
    <property type="match status" value="1"/>
</dbReference>
<evidence type="ECO:0000256" key="6">
    <source>
        <dbReference type="ARBA" id="ARBA00022741"/>
    </source>
</evidence>
<feature type="domain" description="P-type ATPase N-terminal" evidence="18">
    <location>
        <begin position="34"/>
        <end position="82"/>
    </location>
</feature>
<keyword evidence="8 15" id="KW-0460">Magnesium</keyword>
<feature type="domain" description="P-type ATPase A" evidence="17">
    <location>
        <begin position="150"/>
        <end position="218"/>
    </location>
</feature>
<feature type="binding site" evidence="14">
    <location>
        <position position="870"/>
    </location>
    <ligand>
        <name>ATP</name>
        <dbReference type="ChEBI" id="CHEBI:30616"/>
    </ligand>
</feature>
<feature type="binding site" evidence="14">
    <location>
        <position position="749"/>
    </location>
    <ligand>
        <name>ATP</name>
        <dbReference type="ChEBI" id="CHEBI:30616"/>
    </ligand>
</feature>
<feature type="binding site" evidence="15">
    <location>
        <position position="449"/>
    </location>
    <ligand>
        <name>Mg(2+)</name>
        <dbReference type="ChEBI" id="CHEBI:18420"/>
    </ligand>
</feature>
<dbReference type="SFLD" id="SFLDS00003">
    <property type="entry name" value="Haloacid_Dehalogenase"/>
    <property type="match status" value="1"/>
</dbReference>
<feature type="binding site" evidence="14">
    <location>
        <position position="635"/>
    </location>
    <ligand>
        <name>ATP</name>
        <dbReference type="ChEBI" id="CHEBI:30616"/>
    </ligand>
</feature>
<feature type="binding site" evidence="14">
    <location>
        <position position="846"/>
    </location>
    <ligand>
        <name>ATP</name>
        <dbReference type="ChEBI" id="CHEBI:30616"/>
    </ligand>
</feature>
<dbReference type="SUPFAM" id="SSF81665">
    <property type="entry name" value="Calcium ATPase, transmembrane domain M"/>
    <property type="match status" value="1"/>
</dbReference>
<dbReference type="KEGG" id="beq:BEWA_012150"/>
<feature type="transmembrane region" description="Helical" evidence="16">
    <location>
        <begin position="375"/>
        <end position="397"/>
    </location>
</feature>
<feature type="binding site" evidence="14">
    <location>
        <position position="451"/>
    </location>
    <ligand>
        <name>ATP</name>
        <dbReference type="ChEBI" id="CHEBI:30616"/>
    </ligand>
</feature>
<feature type="binding site" evidence="15">
    <location>
        <position position="866"/>
    </location>
    <ligand>
        <name>Mg(2+)</name>
        <dbReference type="ChEBI" id="CHEBI:18420"/>
    </ligand>
</feature>
<keyword evidence="20" id="KW-0378">Hydrolase</keyword>
<feature type="binding site" evidence="14">
    <location>
        <position position="668"/>
    </location>
    <ligand>
        <name>ATP</name>
        <dbReference type="ChEBI" id="CHEBI:30616"/>
    </ligand>
</feature>
<dbReference type="Pfam" id="PF16209">
    <property type="entry name" value="PhoLip_ATPase_N"/>
    <property type="match status" value="1"/>
</dbReference>
<dbReference type="SUPFAM" id="SSF81653">
    <property type="entry name" value="Calcium ATPase, transduction domain A"/>
    <property type="match status" value="1"/>
</dbReference>
<evidence type="ECO:0000256" key="1">
    <source>
        <dbReference type="ARBA" id="ARBA00004141"/>
    </source>
</evidence>
<dbReference type="SFLD" id="SFLDG00002">
    <property type="entry name" value="C1.7:_P-type_atpase_like"/>
    <property type="match status" value="1"/>
</dbReference>
<dbReference type="AlphaFoldDB" id="L1LBE4"/>
<comment type="similarity">
    <text evidence="3 16">Belongs to the cation transport ATPase (P-type) (TC 3.A.3) family. Type IV subfamily.</text>
</comment>
<evidence type="ECO:0000256" key="7">
    <source>
        <dbReference type="ARBA" id="ARBA00022840"/>
    </source>
</evidence>
<dbReference type="eggNOG" id="KOG0206">
    <property type="taxonomic scope" value="Eukaryota"/>
</dbReference>
<reference evidence="20 21" key="1">
    <citation type="journal article" date="2012" name="BMC Genomics">
        <title>Comparative genomic analysis and phylogenetic position of Theileria equi.</title>
        <authorList>
            <person name="Kappmeyer L.S."/>
            <person name="Thiagarajan M."/>
            <person name="Herndon D.R."/>
            <person name="Ramsay J.D."/>
            <person name="Caler E."/>
            <person name="Djikeng A."/>
            <person name="Gillespie J.J."/>
            <person name="Lau A.O."/>
            <person name="Roalson E.H."/>
            <person name="Silva J.C."/>
            <person name="Silva M.G."/>
            <person name="Suarez C.E."/>
            <person name="Ueti M.W."/>
            <person name="Nene V.M."/>
            <person name="Mealey R.H."/>
            <person name="Knowles D.P."/>
            <person name="Brayton K.A."/>
        </authorList>
    </citation>
    <scope>NUCLEOTIDE SEQUENCE [LARGE SCALE GENOMIC DNA]</scope>
    <source>
        <strain evidence="20 21">WA</strain>
    </source>
</reference>
<dbReference type="SUPFAM" id="SSF81660">
    <property type="entry name" value="Metal cation-transporting ATPase, ATP-binding domain N"/>
    <property type="match status" value="1"/>
</dbReference>
<feature type="active site" description="4-aspartylphosphate intermediate" evidence="13">
    <location>
        <position position="449"/>
    </location>
</feature>
<evidence type="ECO:0000256" key="11">
    <source>
        <dbReference type="ARBA" id="ARBA00023136"/>
    </source>
</evidence>
<dbReference type="SUPFAM" id="SSF56784">
    <property type="entry name" value="HAD-like"/>
    <property type="match status" value="1"/>
</dbReference>
<feature type="binding site" evidence="14">
    <location>
        <position position="449"/>
    </location>
    <ligand>
        <name>ATP</name>
        <dbReference type="ChEBI" id="CHEBI:30616"/>
    </ligand>
</feature>
<evidence type="ECO:0000313" key="20">
    <source>
        <dbReference type="EMBL" id="EKX72656.1"/>
    </source>
</evidence>
<keyword evidence="11 16" id="KW-0472">Membrane</keyword>
<feature type="binding site" evidence="14">
    <location>
        <position position="750"/>
    </location>
    <ligand>
        <name>ATP</name>
        <dbReference type="ChEBI" id="CHEBI:30616"/>
    </ligand>
</feature>
<dbReference type="GO" id="GO:0016887">
    <property type="term" value="F:ATP hydrolysis activity"/>
    <property type="evidence" value="ECO:0007669"/>
    <property type="project" value="InterPro"/>
</dbReference>